<dbReference type="InterPro" id="IPR036188">
    <property type="entry name" value="FAD/NAD-bd_sf"/>
</dbReference>
<organism evidence="2 3">
    <name type="scientific">Mycobacterium colombiense</name>
    <dbReference type="NCBI Taxonomy" id="339268"/>
    <lineage>
        <taxon>Bacteria</taxon>
        <taxon>Bacillati</taxon>
        <taxon>Actinomycetota</taxon>
        <taxon>Actinomycetes</taxon>
        <taxon>Mycobacteriales</taxon>
        <taxon>Mycobacteriaceae</taxon>
        <taxon>Mycobacterium</taxon>
        <taxon>Mycobacterium avium complex (MAC)</taxon>
    </lineage>
</organism>
<accession>A0A1A0VY68</accession>
<comment type="caution">
    <text evidence="2">The sequence shown here is derived from an EMBL/GenBank/DDBJ whole genome shotgun (WGS) entry which is preliminary data.</text>
</comment>
<evidence type="ECO:0000256" key="1">
    <source>
        <dbReference type="SAM" id="MobiDB-lite"/>
    </source>
</evidence>
<dbReference type="OrthoDB" id="9790035at2"/>
<dbReference type="PANTHER" id="PTHR43422">
    <property type="entry name" value="THIAMINE THIAZOLE SYNTHASE"/>
    <property type="match status" value="1"/>
</dbReference>
<dbReference type="SUPFAM" id="SSF51905">
    <property type="entry name" value="FAD/NAD(P)-binding domain"/>
    <property type="match status" value="1"/>
</dbReference>
<dbReference type="Proteomes" id="UP000091914">
    <property type="component" value="Unassembled WGS sequence"/>
</dbReference>
<proteinExistence type="predicted"/>
<dbReference type="PRINTS" id="PR00420">
    <property type="entry name" value="RNGMNOXGNASE"/>
</dbReference>
<name>A0A1A0VY68_9MYCO</name>
<dbReference type="EMBL" id="LZSX01000011">
    <property type="protein sequence ID" value="OBB88167.1"/>
    <property type="molecule type" value="Genomic_DNA"/>
</dbReference>
<dbReference type="RefSeq" id="WP_064877491.1">
    <property type="nucleotide sequence ID" value="NZ_LZSX01000011.1"/>
</dbReference>
<reference evidence="2 3" key="1">
    <citation type="submission" date="2016-06" db="EMBL/GenBank/DDBJ databases">
        <authorList>
            <person name="Kjaerup R.B."/>
            <person name="Dalgaard T.S."/>
            <person name="Juul-Madsen H.R."/>
        </authorList>
    </citation>
    <scope>NUCLEOTIDE SEQUENCE [LARGE SCALE GENOMIC DNA]</scope>
    <source>
        <strain evidence="2 3">852002-51834_SCH5396731</strain>
    </source>
</reference>
<gene>
    <name evidence="2" type="ORF">A5760_24775</name>
</gene>
<feature type="region of interest" description="Disordered" evidence="1">
    <location>
        <begin position="461"/>
        <end position="483"/>
    </location>
</feature>
<dbReference type="PANTHER" id="PTHR43422:SF3">
    <property type="entry name" value="THIAMINE THIAZOLE SYNTHASE"/>
    <property type="match status" value="1"/>
</dbReference>
<dbReference type="Gene3D" id="3.50.50.60">
    <property type="entry name" value="FAD/NAD(P)-binding domain"/>
    <property type="match status" value="1"/>
</dbReference>
<evidence type="ECO:0000313" key="3">
    <source>
        <dbReference type="Proteomes" id="UP000091914"/>
    </source>
</evidence>
<dbReference type="AlphaFoldDB" id="A0A1A0VY68"/>
<sequence length="483" mass="52878">MGSTMHSVDSPNRLGEHAVVLGAGMAGLLAARVLSEFYDSVSVVERDRLPDHPCHRRGIPQGRHAHNFHSRGLQALDELFPGLLEDLSRAGAVVVDDGDLSRFYVRVGRYELKHSGTFSDPDALALLMTTRPFMGFHLRRRVKALPNVNFLDGHDVSGLLTTADIVNGVRITRRYNGFLTALDADLVVDAMGRGARTPAFLESLGYERPTEDRAVARYCYASQQLSMPQGSIAQRLVMFNPGAGRPGGLLLANEHDTFMLAIGVPADGGEPPTDFDAMLAMAEPSLPPAITEGLRGAYPIGEAATYHHAAAIWRRYDQVDEFPSGLLVVGDALCSLDPTYGQGMTIGALEALTLRDCLRAGDAHLAQRFFRATAQYIGQTWAANQARDLATSGAHRPRGIGQRLQGWMSRAALNASTRDVVLTERFFRVSNFIDPPSRLRDPALLPRIVWGNLRARFTQQRSRTATAPVAPQSPPRERLSVRR</sequence>
<protein>
    <submittedName>
        <fullName evidence="2">FAD-dependent oxidoreductase</fullName>
    </submittedName>
</protein>
<evidence type="ECO:0000313" key="2">
    <source>
        <dbReference type="EMBL" id="OBB88167.1"/>
    </source>
</evidence>